<sequence>MKNVGILTQPLSSNYGGILQCYALYSFLKINGYQPFILRKNIDFGLFKKITYKLLSITPCQNIKNIRSNSLKTKALAPFIEKHLALKSAIIHTTADLKTISRKANLNAVIVGSDQVWRYKYIKDRHYKCFFLDFIDNSMIKKIAYSASFGIDGWEAPEKVVDVVPLLAQFNAVSVREDSGIKICEEIFHRHDVRHTLDPTLLVDPNIYKALIDESEKIYNSKISTYILDDCPDKKDIIASLAKSISPKTKITHLLALQEKKQIYTIQDWLKCISGSEYVITDSFHGMVFSIIFKKQFIAIVNNDRGACRFLSLAKQLGLESRLVYKNELHAFDKLTKKIDYFEVNEKISLLRSHSKNYLTQALEG</sequence>
<accession>A0A5E7I3L5</accession>
<proteinExistence type="predicted"/>
<dbReference type="EMBL" id="CABVII010000004">
    <property type="protein sequence ID" value="VVO71319.1"/>
    <property type="molecule type" value="Genomic_DNA"/>
</dbReference>
<evidence type="ECO:0000259" key="1">
    <source>
        <dbReference type="Pfam" id="PF04230"/>
    </source>
</evidence>
<dbReference type="OrthoDB" id="9799278at2"/>
<protein>
    <recommendedName>
        <fullName evidence="1">Polysaccharide pyruvyl transferase domain-containing protein</fullName>
    </recommendedName>
</protein>
<gene>
    <name evidence="2" type="ORF">PS862_01352</name>
</gene>
<name>A0A5E7I3L5_PSEFL</name>
<dbReference type="InterPro" id="IPR007345">
    <property type="entry name" value="Polysacch_pyruvyl_Trfase"/>
</dbReference>
<reference evidence="2 3" key="1">
    <citation type="submission" date="2019-09" db="EMBL/GenBank/DDBJ databases">
        <authorList>
            <person name="Chandra G."/>
            <person name="Truman W A."/>
        </authorList>
    </citation>
    <scope>NUCLEOTIDE SEQUENCE [LARGE SCALE GENOMIC DNA]</scope>
    <source>
        <strain evidence="2">PS862</strain>
    </source>
</reference>
<organism evidence="2 3">
    <name type="scientific">Pseudomonas fluorescens</name>
    <dbReference type="NCBI Taxonomy" id="294"/>
    <lineage>
        <taxon>Bacteria</taxon>
        <taxon>Pseudomonadati</taxon>
        <taxon>Pseudomonadota</taxon>
        <taxon>Gammaproteobacteria</taxon>
        <taxon>Pseudomonadales</taxon>
        <taxon>Pseudomonadaceae</taxon>
        <taxon>Pseudomonas</taxon>
    </lineage>
</organism>
<evidence type="ECO:0000313" key="3">
    <source>
        <dbReference type="Proteomes" id="UP000385207"/>
    </source>
</evidence>
<dbReference type="AlphaFoldDB" id="A0A5E7I3L5"/>
<feature type="domain" description="Polysaccharide pyruvyl transferase" evidence="1">
    <location>
        <begin position="14"/>
        <end position="303"/>
    </location>
</feature>
<evidence type="ECO:0000313" key="2">
    <source>
        <dbReference type="EMBL" id="VVO71319.1"/>
    </source>
</evidence>
<dbReference type="RefSeq" id="WP_150783552.1">
    <property type="nucleotide sequence ID" value="NZ_CABVII010000004.1"/>
</dbReference>
<dbReference type="Proteomes" id="UP000385207">
    <property type="component" value="Unassembled WGS sequence"/>
</dbReference>
<dbReference type="Pfam" id="PF04230">
    <property type="entry name" value="PS_pyruv_trans"/>
    <property type="match status" value="1"/>
</dbReference>